<protein>
    <recommendedName>
        <fullName evidence="1">Chromo domain-containing protein</fullName>
    </recommendedName>
</protein>
<dbReference type="AlphaFoldDB" id="A0A225WHB6"/>
<gene>
    <name evidence="2" type="ORF">PHMEG_0009122</name>
</gene>
<name>A0A225WHB6_9STRA</name>
<dbReference type="CDD" id="cd00024">
    <property type="entry name" value="CD_CSD"/>
    <property type="match status" value="1"/>
</dbReference>
<organism evidence="2 3">
    <name type="scientific">Phytophthora megakarya</name>
    <dbReference type="NCBI Taxonomy" id="4795"/>
    <lineage>
        <taxon>Eukaryota</taxon>
        <taxon>Sar</taxon>
        <taxon>Stramenopiles</taxon>
        <taxon>Oomycota</taxon>
        <taxon>Peronosporomycetes</taxon>
        <taxon>Peronosporales</taxon>
        <taxon>Peronosporaceae</taxon>
        <taxon>Phytophthora</taxon>
    </lineage>
</organism>
<dbReference type="Gene3D" id="2.40.50.40">
    <property type="match status" value="1"/>
</dbReference>
<sequence length="166" mass="19364">MRHDRSSLHERGLPSVCRDDAVEILREFELSAASKWTTRKVCQDGDAIGQRICRKSLQQDWDEIAEHLVFAINTSMDTTRKETPFYLVVPDEREGEHEVEAILDNSRPLSTRPERSMREFNVKWVEYEGPTWEPASNLSCGGLLYDYLQNKESEHRMKMVQVADKY</sequence>
<dbReference type="PROSITE" id="PS50013">
    <property type="entry name" value="CHROMO_2"/>
    <property type="match status" value="1"/>
</dbReference>
<proteinExistence type="predicted"/>
<evidence type="ECO:0000313" key="2">
    <source>
        <dbReference type="EMBL" id="OWZ17005.1"/>
    </source>
</evidence>
<dbReference type="EMBL" id="NBNE01000830">
    <property type="protein sequence ID" value="OWZ17005.1"/>
    <property type="molecule type" value="Genomic_DNA"/>
</dbReference>
<reference evidence="3" key="1">
    <citation type="submission" date="2017-03" db="EMBL/GenBank/DDBJ databases">
        <title>Phytopthora megakarya and P. palmivora, two closely related causual agents of cacao black pod achieved similar genome size and gene model numbers by different mechanisms.</title>
        <authorList>
            <person name="Ali S."/>
            <person name="Shao J."/>
            <person name="Larry D.J."/>
            <person name="Kronmiller B."/>
            <person name="Shen D."/>
            <person name="Strem M.D."/>
            <person name="Melnick R.L."/>
            <person name="Guiltinan M.J."/>
            <person name="Tyler B.M."/>
            <person name="Meinhardt L.W."/>
            <person name="Bailey B.A."/>
        </authorList>
    </citation>
    <scope>NUCLEOTIDE SEQUENCE [LARGE SCALE GENOMIC DNA]</scope>
    <source>
        <strain evidence="3">zdho120</strain>
    </source>
</reference>
<feature type="domain" description="Chromo" evidence="1">
    <location>
        <begin position="97"/>
        <end position="159"/>
    </location>
</feature>
<dbReference type="OrthoDB" id="433924at2759"/>
<dbReference type="InterPro" id="IPR016197">
    <property type="entry name" value="Chromo-like_dom_sf"/>
</dbReference>
<evidence type="ECO:0000313" key="3">
    <source>
        <dbReference type="Proteomes" id="UP000198211"/>
    </source>
</evidence>
<comment type="caution">
    <text evidence="2">The sequence shown here is derived from an EMBL/GenBank/DDBJ whole genome shotgun (WGS) entry which is preliminary data.</text>
</comment>
<dbReference type="SMART" id="SM00298">
    <property type="entry name" value="CHROMO"/>
    <property type="match status" value="1"/>
</dbReference>
<accession>A0A225WHB6</accession>
<keyword evidence="3" id="KW-1185">Reference proteome</keyword>
<dbReference type="Proteomes" id="UP000198211">
    <property type="component" value="Unassembled WGS sequence"/>
</dbReference>
<dbReference type="SUPFAM" id="SSF54160">
    <property type="entry name" value="Chromo domain-like"/>
    <property type="match status" value="1"/>
</dbReference>
<evidence type="ECO:0000259" key="1">
    <source>
        <dbReference type="PROSITE" id="PS50013"/>
    </source>
</evidence>
<dbReference type="InterPro" id="IPR000953">
    <property type="entry name" value="Chromo/chromo_shadow_dom"/>
</dbReference>